<dbReference type="OrthoDB" id="5150111at2"/>
<sequence>MTLQDKIDPFLKDMQSCIEKGQYYAALTVALTLPDICASLDKNSFGNPAGERYENWMNQYFIHQNNYDQSLNAKDFYKLRCAYIHAGTDNISKKNNSILSRVRFTYGSNAIHRVGIQYSTENIFVLYLPCFCQEMRNSVIDFIGDSNNNETILNNSDKITLLINTDKPFSL</sequence>
<evidence type="ECO:0008006" key="3">
    <source>
        <dbReference type="Google" id="ProtNLM"/>
    </source>
</evidence>
<evidence type="ECO:0000313" key="1">
    <source>
        <dbReference type="EMBL" id="TYC46853.1"/>
    </source>
</evidence>
<proteinExistence type="predicted"/>
<gene>
    <name evidence="1" type="ORF">ESZ47_01550</name>
</gene>
<dbReference type="Proteomes" id="UP000442244">
    <property type="component" value="Unassembled WGS sequence"/>
</dbReference>
<accession>A0A6P2CN87</accession>
<evidence type="ECO:0000313" key="2">
    <source>
        <dbReference type="Proteomes" id="UP000442244"/>
    </source>
</evidence>
<comment type="caution">
    <text evidence="1">The sequence shown here is derived from an EMBL/GenBank/DDBJ whole genome shotgun (WGS) entry which is preliminary data.</text>
</comment>
<dbReference type="RefSeq" id="WP_148604143.1">
    <property type="nucleotide sequence ID" value="NZ_BSUV01000001.1"/>
</dbReference>
<dbReference type="AlphaFoldDB" id="A0A6P2CN87"/>
<reference evidence="1 2" key="1">
    <citation type="submission" date="2019-01" db="EMBL/GenBank/DDBJ databases">
        <title>Leuconostoc litchii sp. nov., a novel lactic acid bacterium isolated from lychee.</title>
        <authorList>
            <person name="Wang L.-T."/>
        </authorList>
    </citation>
    <scope>NUCLEOTIDE SEQUENCE [LARGE SCALE GENOMIC DNA]</scope>
    <source>
        <strain evidence="1 2">MB7</strain>
    </source>
</reference>
<protein>
    <recommendedName>
        <fullName evidence="3">Apea-like HEPN domain-containing protein</fullName>
    </recommendedName>
</protein>
<organism evidence="1 2">
    <name type="scientific">Leuconostoc litchii</name>
    <dbReference type="NCBI Taxonomy" id="1981069"/>
    <lineage>
        <taxon>Bacteria</taxon>
        <taxon>Bacillati</taxon>
        <taxon>Bacillota</taxon>
        <taxon>Bacilli</taxon>
        <taxon>Lactobacillales</taxon>
        <taxon>Lactobacillaceae</taxon>
        <taxon>Leuconostoc</taxon>
    </lineage>
</organism>
<keyword evidence="2" id="KW-1185">Reference proteome</keyword>
<name>A0A6P2CN87_9LACO</name>
<dbReference type="EMBL" id="SDGY01000001">
    <property type="protein sequence ID" value="TYC46853.1"/>
    <property type="molecule type" value="Genomic_DNA"/>
</dbReference>